<evidence type="ECO:0000256" key="3">
    <source>
        <dbReference type="ARBA" id="ARBA00022989"/>
    </source>
</evidence>
<keyword evidence="7" id="KW-0807">Transducer</keyword>
<name>A0ABD3T6M4_SINWO</name>
<evidence type="ECO:0000259" key="9">
    <source>
        <dbReference type="PROSITE" id="PS50262"/>
    </source>
</evidence>
<sequence length="328" mass="37627">MMANETENVTALINPSNDTANLTLPYWSLMEKVIFGTWLTVSALCAVIGNLMVIIVVARHRGMQTRTNMFLVNLAVADFFVGILMAPFSLTTLIKEEWIFGENMCKINGFMNTVCFITSIHTLMYISIHKYVSITRPFSRILNNLKIVIMIICAWSWAIICGVLTVFFLSNVIYKPRTMQCGPEYPQNDREYIHHGIIQITNIGIPILIMTFAYLGMYREFRQHIVRLHKNTTLQSDQIIGQQIQVTKTLFIVLACFFLCWIPYAVYSGYVTTVKDRKNIPGWANAAAYCFMYMNSGCNPIIYAWRSPSFREGYKEILCQQPSYIVSD</sequence>
<evidence type="ECO:0000256" key="1">
    <source>
        <dbReference type="ARBA" id="ARBA00004141"/>
    </source>
</evidence>
<dbReference type="InterPro" id="IPR017452">
    <property type="entry name" value="GPCR_Rhodpsn_7TM"/>
</dbReference>
<feature type="transmembrane region" description="Helical" evidence="8">
    <location>
        <begin position="70"/>
        <end position="90"/>
    </location>
</feature>
<keyword evidence="3 8" id="KW-1133">Transmembrane helix</keyword>
<gene>
    <name evidence="10" type="ORF">ACJMK2_024122</name>
</gene>
<dbReference type="GO" id="GO:0016020">
    <property type="term" value="C:membrane"/>
    <property type="evidence" value="ECO:0007669"/>
    <property type="project" value="UniProtKB-SubCell"/>
</dbReference>
<dbReference type="CDD" id="cd00637">
    <property type="entry name" value="7tm_classA_rhodopsin-like"/>
    <property type="match status" value="1"/>
</dbReference>
<feature type="non-terminal residue" evidence="10">
    <location>
        <position position="328"/>
    </location>
</feature>
<dbReference type="InterPro" id="IPR000276">
    <property type="entry name" value="GPCR_Rhodpsn"/>
</dbReference>
<evidence type="ECO:0000256" key="2">
    <source>
        <dbReference type="ARBA" id="ARBA00022692"/>
    </source>
</evidence>
<accession>A0ABD3T6M4</accession>
<keyword evidence="4" id="KW-0297">G-protein coupled receptor</keyword>
<evidence type="ECO:0000313" key="11">
    <source>
        <dbReference type="Proteomes" id="UP001634394"/>
    </source>
</evidence>
<organism evidence="10 11">
    <name type="scientific">Sinanodonta woodiana</name>
    <name type="common">Chinese pond mussel</name>
    <name type="synonym">Anodonta woodiana</name>
    <dbReference type="NCBI Taxonomy" id="1069815"/>
    <lineage>
        <taxon>Eukaryota</taxon>
        <taxon>Metazoa</taxon>
        <taxon>Spiralia</taxon>
        <taxon>Lophotrochozoa</taxon>
        <taxon>Mollusca</taxon>
        <taxon>Bivalvia</taxon>
        <taxon>Autobranchia</taxon>
        <taxon>Heteroconchia</taxon>
        <taxon>Palaeoheterodonta</taxon>
        <taxon>Unionida</taxon>
        <taxon>Unionoidea</taxon>
        <taxon>Unionidae</taxon>
        <taxon>Unioninae</taxon>
        <taxon>Sinanodonta</taxon>
    </lineage>
</organism>
<feature type="transmembrane region" description="Helical" evidence="8">
    <location>
        <begin position="148"/>
        <end position="173"/>
    </location>
</feature>
<dbReference type="Proteomes" id="UP001634394">
    <property type="component" value="Unassembled WGS sequence"/>
</dbReference>
<comment type="subcellular location">
    <subcellularLocation>
        <location evidence="1">Membrane</location>
        <topology evidence="1">Multi-pass membrane protein</topology>
    </subcellularLocation>
</comment>
<protein>
    <recommendedName>
        <fullName evidence="9">G-protein coupled receptors family 1 profile domain-containing protein</fullName>
    </recommendedName>
</protein>
<dbReference type="Pfam" id="PF00001">
    <property type="entry name" value="7tm_1"/>
    <property type="match status" value="1"/>
</dbReference>
<evidence type="ECO:0000256" key="5">
    <source>
        <dbReference type="ARBA" id="ARBA00023136"/>
    </source>
</evidence>
<feature type="transmembrane region" description="Helical" evidence="8">
    <location>
        <begin position="249"/>
        <end position="266"/>
    </location>
</feature>
<dbReference type="AlphaFoldDB" id="A0ABD3T6M4"/>
<dbReference type="EMBL" id="JBJQND010000019">
    <property type="protein sequence ID" value="KAL3832482.1"/>
    <property type="molecule type" value="Genomic_DNA"/>
</dbReference>
<evidence type="ECO:0000256" key="8">
    <source>
        <dbReference type="SAM" id="Phobius"/>
    </source>
</evidence>
<reference evidence="10 11" key="1">
    <citation type="submission" date="2024-11" db="EMBL/GenBank/DDBJ databases">
        <title>Chromosome-level genome assembly of the freshwater bivalve Anodonta woodiana.</title>
        <authorList>
            <person name="Chen X."/>
        </authorList>
    </citation>
    <scope>NUCLEOTIDE SEQUENCE [LARGE SCALE GENOMIC DNA]</scope>
    <source>
        <strain evidence="10">MN2024</strain>
        <tissue evidence="10">Gills</tissue>
    </source>
</reference>
<feature type="transmembrane region" description="Helical" evidence="8">
    <location>
        <begin position="286"/>
        <end position="305"/>
    </location>
</feature>
<dbReference type="GO" id="GO:0004930">
    <property type="term" value="F:G protein-coupled receptor activity"/>
    <property type="evidence" value="ECO:0007669"/>
    <property type="project" value="UniProtKB-KW"/>
</dbReference>
<feature type="transmembrane region" description="Helical" evidence="8">
    <location>
        <begin position="33"/>
        <end position="58"/>
    </location>
</feature>
<evidence type="ECO:0000313" key="10">
    <source>
        <dbReference type="EMBL" id="KAL3832482.1"/>
    </source>
</evidence>
<evidence type="ECO:0000256" key="4">
    <source>
        <dbReference type="ARBA" id="ARBA00023040"/>
    </source>
</evidence>
<dbReference type="PRINTS" id="PR00237">
    <property type="entry name" value="GPCRRHODOPSN"/>
</dbReference>
<keyword evidence="5 8" id="KW-0472">Membrane</keyword>
<keyword evidence="2 8" id="KW-0812">Transmembrane</keyword>
<dbReference type="PANTHER" id="PTHR45695">
    <property type="entry name" value="LEUCOKININ RECEPTOR-RELATED"/>
    <property type="match status" value="1"/>
</dbReference>
<dbReference type="PROSITE" id="PS50262">
    <property type="entry name" value="G_PROTEIN_RECEP_F1_2"/>
    <property type="match status" value="1"/>
</dbReference>
<keyword evidence="6" id="KW-0675">Receptor</keyword>
<dbReference type="Gene3D" id="1.20.1070.10">
    <property type="entry name" value="Rhodopsin 7-helix transmembrane proteins"/>
    <property type="match status" value="1"/>
</dbReference>
<evidence type="ECO:0000256" key="7">
    <source>
        <dbReference type="ARBA" id="ARBA00023224"/>
    </source>
</evidence>
<feature type="transmembrane region" description="Helical" evidence="8">
    <location>
        <begin position="193"/>
        <end position="215"/>
    </location>
</feature>
<dbReference type="SUPFAM" id="SSF81321">
    <property type="entry name" value="Family A G protein-coupled receptor-like"/>
    <property type="match status" value="1"/>
</dbReference>
<proteinExistence type="predicted"/>
<evidence type="ECO:0000256" key="6">
    <source>
        <dbReference type="ARBA" id="ARBA00023170"/>
    </source>
</evidence>
<comment type="caution">
    <text evidence="10">The sequence shown here is derived from an EMBL/GenBank/DDBJ whole genome shotgun (WGS) entry which is preliminary data.</text>
</comment>
<feature type="domain" description="G-protein coupled receptors family 1 profile" evidence="9">
    <location>
        <begin position="49"/>
        <end position="303"/>
    </location>
</feature>
<dbReference type="PANTHER" id="PTHR45695:SF9">
    <property type="entry name" value="LEUCOKININ RECEPTOR"/>
    <property type="match status" value="1"/>
</dbReference>
<keyword evidence="11" id="KW-1185">Reference proteome</keyword>
<feature type="transmembrane region" description="Helical" evidence="8">
    <location>
        <begin position="110"/>
        <end position="128"/>
    </location>
</feature>